<protein>
    <recommendedName>
        <fullName evidence="1">NAD(P)-binding domain-containing protein</fullName>
    </recommendedName>
</protein>
<dbReference type="PANTHER" id="PTHR43162:SF1">
    <property type="entry name" value="PRESTALK A DIFFERENTIATION PROTEIN A"/>
    <property type="match status" value="1"/>
</dbReference>
<dbReference type="PANTHER" id="PTHR43162">
    <property type="match status" value="1"/>
</dbReference>
<dbReference type="AlphaFoldDB" id="A0AAJ0GUF0"/>
<reference evidence="2" key="1">
    <citation type="journal article" date="2023" name="Mol. Phylogenet. Evol.">
        <title>Genome-scale phylogeny and comparative genomics of the fungal order Sordariales.</title>
        <authorList>
            <person name="Hensen N."/>
            <person name="Bonometti L."/>
            <person name="Westerberg I."/>
            <person name="Brannstrom I.O."/>
            <person name="Guillou S."/>
            <person name="Cros-Aarteil S."/>
            <person name="Calhoun S."/>
            <person name="Haridas S."/>
            <person name="Kuo A."/>
            <person name="Mondo S."/>
            <person name="Pangilinan J."/>
            <person name="Riley R."/>
            <person name="LaButti K."/>
            <person name="Andreopoulos B."/>
            <person name="Lipzen A."/>
            <person name="Chen C."/>
            <person name="Yan M."/>
            <person name="Daum C."/>
            <person name="Ng V."/>
            <person name="Clum A."/>
            <person name="Steindorff A."/>
            <person name="Ohm R.A."/>
            <person name="Martin F."/>
            <person name="Silar P."/>
            <person name="Natvig D.O."/>
            <person name="Lalanne C."/>
            <person name="Gautier V."/>
            <person name="Ament-Velasquez S.L."/>
            <person name="Kruys A."/>
            <person name="Hutchinson M.I."/>
            <person name="Powell A.J."/>
            <person name="Barry K."/>
            <person name="Miller A.N."/>
            <person name="Grigoriev I.V."/>
            <person name="Debuchy R."/>
            <person name="Gladieux P."/>
            <person name="Hiltunen Thoren M."/>
            <person name="Johannesson H."/>
        </authorList>
    </citation>
    <scope>NUCLEOTIDE SEQUENCE</scope>
    <source>
        <strain evidence="2">CBS 333.67</strain>
    </source>
</reference>
<dbReference type="Pfam" id="PF13460">
    <property type="entry name" value="NAD_binding_10"/>
    <property type="match status" value="1"/>
</dbReference>
<evidence type="ECO:0000313" key="3">
    <source>
        <dbReference type="Proteomes" id="UP001273166"/>
    </source>
</evidence>
<dbReference type="InterPro" id="IPR051604">
    <property type="entry name" value="Ergot_Alk_Oxidoreductase"/>
</dbReference>
<proteinExistence type="predicted"/>
<evidence type="ECO:0000259" key="1">
    <source>
        <dbReference type="Pfam" id="PF13460"/>
    </source>
</evidence>
<reference evidence="2" key="2">
    <citation type="submission" date="2023-06" db="EMBL/GenBank/DDBJ databases">
        <authorList>
            <consortium name="Lawrence Berkeley National Laboratory"/>
            <person name="Mondo S.J."/>
            <person name="Hensen N."/>
            <person name="Bonometti L."/>
            <person name="Westerberg I."/>
            <person name="Brannstrom I.O."/>
            <person name="Guillou S."/>
            <person name="Cros-Aarteil S."/>
            <person name="Calhoun S."/>
            <person name="Haridas S."/>
            <person name="Kuo A."/>
            <person name="Pangilinan J."/>
            <person name="Riley R."/>
            <person name="Labutti K."/>
            <person name="Andreopoulos B."/>
            <person name="Lipzen A."/>
            <person name="Chen C."/>
            <person name="Yanf M."/>
            <person name="Daum C."/>
            <person name="Ng V."/>
            <person name="Clum A."/>
            <person name="Steindorff A."/>
            <person name="Ohm R."/>
            <person name="Martin F."/>
            <person name="Silar P."/>
            <person name="Natvig D."/>
            <person name="Lalanne C."/>
            <person name="Gautier V."/>
            <person name="Ament-Velasquez S.L."/>
            <person name="Kruys A."/>
            <person name="Hutchinson M.I."/>
            <person name="Powell A.J."/>
            <person name="Barry K."/>
            <person name="Miller A.N."/>
            <person name="Grigoriev I.V."/>
            <person name="Debuchy R."/>
            <person name="Gladieux P."/>
            <person name="Thoren M.H."/>
            <person name="Johannesson H."/>
        </authorList>
    </citation>
    <scope>NUCLEOTIDE SEQUENCE</scope>
    <source>
        <strain evidence="2">CBS 333.67</strain>
    </source>
</reference>
<accession>A0AAJ0GUF0</accession>
<evidence type="ECO:0000313" key="2">
    <source>
        <dbReference type="EMBL" id="KAK3306382.1"/>
    </source>
</evidence>
<dbReference type="RefSeq" id="XP_062722162.1">
    <property type="nucleotide sequence ID" value="XM_062866186.1"/>
</dbReference>
<dbReference type="EMBL" id="JAUDZG010000003">
    <property type="protein sequence ID" value="KAK3306382.1"/>
    <property type="molecule type" value="Genomic_DNA"/>
</dbReference>
<organism evidence="2 3">
    <name type="scientific">Chaetomium strumarium</name>
    <dbReference type="NCBI Taxonomy" id="1170767"/>
    <lineage>
        <taxon>Eukaryota</taxon>
        <taxon>Fungi</taxon>
        <taxon>Dikarya</taxon>
        <taxon>Ascomycota</taxon>
        <taxon>Pezizomycotina</taxon>
        <taxon>Sordariomycetes</taxon>
        <taxon>Sordariomycetidae</taxon>
        <taxon>Sordariales</taxon>
        <taxon>Chaetomiaceae</taxon>
        <taxon>Chaetomium</taxon>
    </lineage>
</organism>
<dbReference type="InterPro" id="IPR036291">
    <property type="entry name" value="NAD(P)-bd_dom_sf"/>
</dbReference>
<keyword evidence="3" id="KW-1185">Reference proteome</keyword>
<name>A0AAJ0GUF0_9PEZI</name>
<gene>
    <name evidence="2" type="ORF">B0T15DRAFT_483765</name>
</gene>
<dbReference type="Gene3D" id="3.90.25.10">
    <property type="entry name" value="UDP-galactose 4-epimerase, domain 1"/>
    <property type="match status" value="1"/>
</dbReference>
<dbReference type="Gene3D" id="3.40.50.720">
    <property type="entry name" value="NAD(P)-binding Rossmann-like Domain"/>
    <property type="match status" value="1"/>
</dbReference>
<dbReference type="Proteomes" id="UP001273166">
    <property type="component" value="Unassembled WGS sequence"/>
</dbReference>
<sequence>MRITIVPASPKTGQAAIRSLLADPSGPTVRGVYRDLAKVPAEFKSNPRFEAVQGNVDELSTLEFSGSDAVLNITPPLYDDETDVVAHARMVSENVKTAIQKAGSVKRLVYLSSVGAQYDHGIGEILSNHEAEVVLRDAAPEVVFVRCSYFMENWAMCLETIQQAGFFYTTLTPLDHALPMIAVQDIGATCAAELLATGSTSPLPSGSPYIFELHGPRAYTSADVQRAFEEAAGKKLEMRPVERDGLGDFYAAVFPPGVAKLFAEMNASYLEGGILYEDPEPTGEIRYGKTEFAEVVRQMLAA</sequence>
<dbReference type="GeneID" id="87885015"/>
<feature type="domain" description="NAD(P)-binding" evidence="1">
    <location>
        <begin position="9"/>
        <end position="152"/>
    </location>
</feature>
<dbReference type="SUPFAM" id="SSF51735">
    <property type="entry name" value="NAD(P)-binding Rossmann-fold domains"/>
    <property type="match status" value="1"/>
</dbReference>
<comment type="caution">
    <text evidence="2">The sequence shown here is derived from an EMBL/GenBank/DDBJ whole genome shotgun (WGS) entry which is preliminary data.</text>
</comment>
<dbReference type="InterPro" id="IPR016040">
    <property type="entry name" value="NAD(P)-bd_dom"/>
</dbReference>